<comment type="caution">
    <text evidence="3">The sequence shown here is derived from an EMBL/GenBank/DDBJ whole genome shotgun (WGS) entry which is preliminary data.</text>
</comment>
<dbReference type="Pfam" id="PF00534">
    <property type="entry name" value="Glycos_transf_1"/>
    <property type="match status" value="1"/>
</dbReference>
<dbReference type="GO" id="GO:1901135">
    <property type="term" value="P:carbohydrate derivative metabolic process"/>
    <property type="evidence" value="ECO:0007669"/>
    <property type="project" value="UniProtKB-ARBA"/>
</dbReference>
<evidence type="ECO:0000313" key="3">
    <source>
        <dbReference type="EMBL" id="PSF08083.1"/>
    </source>
</evidence>
<proteinExistence type="predicted"/>
<dbReference type="Pfam" id="PF13439">
    <property type="entry name" value="Glyco_transf_4"/>
    <property type="match status" value="1"/>
</dbReference>
<evidence type="ECO:0000313" key="4">
    <source>
        <dbReference type="Proteomes" id="UP000238385"/>
    </source>
</evidence>
<keyword evidence="4" id="KW-1185">Reference proteome</keyword>
<reference evidence="3 4" key="1">
    <citation type="submission" date="2018-03" db="EMBL/GenBank/DDBJ databases">
        <title>Marinobacter brunus sp. nov., a marine bacterium of Gamma-proteobacteria isolated from the surface seawater of the South China Sea.</title>
        <authorList>
            <person name="Cheng H."/>
            <person name="Wu Y.-H."/>
            <person name="Xamxidin M."/>
            <person name="Xu X.-W."/>
        </authorList>
    </citation>
    <scope>NUCLEOTIDE SEQUENCE [LARGE SCALE GENOMIC DNA]</scope>
    <source>
        <strain evidence="3 4">JCM 30472</strain>
    </source>
</reference>
<dbReference type="InterPro" id="IPR001296">
    <property type="entry name" value="Glyco_trans_1"/>
</dbReference>
<accession>A0A2T1KE93</accession>
<dbReference type="AlphaFoldDB" id="A0A2T1KE93"/>
<dbReference type="PANTHER" id="PTHR12526">
    <property type="entry name" value="GLYCOSYLTRANSFERASE"/>
    <property type="match status" value="1"/>
</dbReference>
<gene>
    <name evidence="3" type="ORF">C7H08_10065</name>
</gene>
<organism evidence="3 4">
    <name type="scientific">Marinobacter halophilus</name>
    <dbReference type="NCBI Taxonomy" id="1323740"/>
    <lineage>
        <taxon>Bacteria</taxon>
        <taxon>Pseudomonadati</taxon>
        <taxon>Pseudomonadota</taxon>
        <taxon>Gammaproteobacteria</taxon>
        <taxon>Pseudomonadales</taxon>
        <taxon>Marinobacteraceae</taxon>
        <taxon>Marinobacter</taxon>
    </lineage>
</organism>
<protein>
    <submittedName>
        <fullName evidence="3">Glycosyltransferase family 1 protein</fullName>
    </submittedName>
</protein>
<dbReference type="OrthoDB" id="9768937at2"/>
<dbReference type="SUPFAM" id="SSF53756">
    <property type="entry name" value="UDP-Glycosyltransferase/glycogen phosphorylase"/>
    <property type="match status" value="1"/>
</dbReference>
<dbReference type="CDD" id="cd03808">
    <property type="entry name" value="GT4_CapM-like"/>
    <property type="match status" value="1"/>
</dbReference>
<sequence>MGGASVHLLDLALGMQELGHEVMVLVGGQGVVVDRAAQFGLECLPLRYMVREISPLVDLKGYFELRKKLAELKPDVVHLHSAKAGILGRLAARSLSIPAIYTAHGWPFTEGVSEQKRKLFAFIERAMAKLSSRIITVSEYDRDIAIESKVADGDQLVVVHNGIPDVPVSNKSPEPGLDTVKLVMVARFEEPKNQRALIEALASVEDLNWTLEFIGDGPNLESVEEVTQALGLSGRVMFLGSRDDVPACLSAADALVLVSRWEGLPLTVLEAMRAGLPVIASDVGGVGETVGHGVTGYLVPRDSKTELIESLRKVISDPAVRLSMGKAGRQRFEAEFTFDGMLHRTLAVYHQVIGARG</sequence>
<dbReference type="InterPro" id="IPR028098">
    <property type="entry name" value="Glyco_trans_4-like_N"/>
</dbReference>
<dbReference type="EMBL" id="PXNN01000013">
    <property type="protein sequence ID" value="PSF08083.1"/>
    <property type="molecule type" value="Genomic_DNA"/>
</dbReference>
<feature type="domain" description="Glycosyltransferase subfamily 4-like N-terminal" evidence="2">
    <location>
        <begin position="1"/>
        <end position="163"/>
    </location>
</feature>
<feature type="domain" description="Glycosyl transferase family 1" evidence="1">
    <location>
        <begin position="178"/>
        <end position="331"/>
    </location>
</feature>
<evidence type="ECO:0000259" key="2">
    <source>
        <dbReference type="Pfam" id="PF13439"/>
    </source>
</evidence>
<dbReference type="PANTHER" id="PTHR12526:SF630">
    <property type="entry name" value="GLYCOSYLTRANSFERASE"/>
    <property type="match status" value="1"/>
</dbReference>
<keyword evidence="3" id="KW-0808">Transferase</keyword>
<dbReference type="Proteomes" id="UP000238385">
    <property type="component" value="Unassembled WGS sequence"/>
</dbReference>
<dbReference type="Gene3D" id="3.40.50.2000">
    <property type="entry name" value="Glycogen Phosphorylase B"/>
    <property type="match status" value="2"/>
</dbReference>
<name>A0A2T1KE93_9GAMM</name>
<dbReference type="GO" id="GO:0016757">
    <property type="term" value="F:glycosyltransferase activity"/>
    <property type="evidence" value="ECO:0007669"/>
    <property type="project" value="InterPro"/>
</dbReference>
<evidence type="ECO:0000259" key="1">
    <source>
        <dbReference type="Pfam" id="PF00534"/>
    </source>
</evidence>